<name>A0A9P6QEE6_9FUNG</name>
<evidence type="ECO:0000313" key="4">
    <source>
        <dbReference type="EMBL" id="KAG0265293.1"/>
    </source>
</evidence>
<dbReference type="GO" id="GO:0016787">
    <property type="term" value="F:hydrolase activity"/>
    <property type="evidence" value="ECO:0007669"/>
    <property type="project" value="UniProtKB-KW"/>
</dbReference>
<proteinExistence type="inferred from homology"/>
<dbReference type="InterPro" id="IPR029058">
    <property type="entry name" value="AB_hydrolase_fold"/>
</dbReference>
<dbReference type="Proteomes" id="UP000807716">
    <property type="component" value="Unassembled WGS sequence"/>
</dbReference>
<dbReference type="AlphaFoldDB" id="A0A9P6QEE6"/>
<dbReference type="Pfam" id="PF00561">
    <property type="entry name" value="Abhydrolase_1"/>
    <property type="match status" value="1"/>
</dbReference>
<dbReference type="EMBL" id="JAAAJB010000119">
    <property type="protein sequence ID" value="KAG0265293.1"/>
    <property type="molecule type" value="Genomic_DNA"/>
</dbReference>
<sequence length="328" mass="36796">MVDGKAHYDALLAATKDMPVPAPTGAYHDPASFNHKFATVSGGFRYHYVEEGDPSAPTILMVHGFPDLWYGWRHQIRHLASQGYHVIAVDTLGYGQTDAPKVELDKLHPYSTKNVCAQICGLLDVLNIPKVIILGHDWGGAIVWRFADFHPDRVKAVISVCTPTTPLMDTFVPIEVIAMANPDFAYQIFFSDPATTELLDGKIREFLFTALRFSGLHDEELDYYVQEFSRNGFHGPLNYYRTRQLNYEDELPLPRQTKRPHPSCLIVASHDPVLKPALSENMGQQFESFERVFVTAGHFALTENPKEVNAALDAYLAKLLPEGPKAKI</sequence>
<keyword evidence="5" id="KW-1185">Reference proteome</keyword>
<keyword evidence="1" id="KW-0378">Hydrolase</keyword>
<dbReference type="InterPro" id="IPR000639">
    <property type="entry name" value="Epox_hydrolase-like"/>
</dbReference>
<dbReference type="SUPFAM" id="SSF53474">
    <property type="entry name" value="alpha/beta-Hydrolases"/>
    <property type="match status" value="1"/>
</dbReference>
<dbReference type="PRINTS" id="PR00111">
    <property type="entry name" value="ABHYDROLASE"/>
</dbReference>
<dbReference type="InterPro" id="IPR000073">
    <property type="entry name" value="AB_hydrolase_1"/>
</dbReference>
<accession>A0A9P6QEE6</accession>
<feature type="domain" description="AB hydrolase-1" evidence="3">
    <location>
        <begin position="57"/>
        <end position="305"/>
    </location>
</feature>
<dbReference type="Gene3D" id="3.40.50.1820">
    <property type="entry name" value="alpha/beta hydrolase"/>
    <property type="match status" value="1"/>
</dbReference>
<reference evidence="4" key="1">
    <citation type="journal article" date="2020" name="Fungal Divers.">
        <title>Resolving the Mortierellaceae phylogeny through synthesis of multi-gene phylogenetics and phylogenomics.</title>
        <authorList>
            <person name="Vandepol N."/>
            <person name="Liber J."/>
            <person name="Desiro A."/>
            <person name="Na H."/>
            <person name="Kennedy M."/>
            <person name="Barry K."/>
            <person name="Grigoriev I.V."/>
            <person name="Miller A.N."/>
            <person name="O'Donnell K."/>
            <person name="Stajich J.E."/>
            <person name="Bonito G."/>
        </authorList>
    </citation>
    <scope>NUCLEOTIDE SEQUENCE</scope>
    <source>
        <strain evidence="4">BC1065</strain>
    </source>
</reference>
<comment type="similarity">
    <text evidence="2">Belongs to the AB hydrolase superfamily. Epoxide hydrolase family.</text>
</comment>
<evidence type="ECO:0000256" key="1">
    <source>
        <dbReference type="ARBA" id="ARBA00022801"/>
    </source>
</evidence>
<evidence type="ECO:0000259" key="3">
    <source>
        <dbReference type="Pfam" id="PF00561"/>
    </source>
</evidence>
<dbReference type="OrthoDB" id="408373at2759"/>
<dbReference type="PANTHER" id="PTHR43329">
    <property type="entry name" value="EPOXIDE HYDROLASE"/>
    <property type="match status" value="1"/>
</dbReference>
<gene>
    <name evidence="4" type="ORF">DFQ27_000699</name>
</gene>
<protein>
    <recommendedName>
        <fullName evidence="3">AB hydrolase-1 domain-containing protein</fullName>
    </recommendedName>
</protein>
<dbReference type="PRINTS" id="PR00412">
    <property type="entry name" value="EPOXHYDRLASE"/>
</dbReference>
<evidence type="ECO:0000313" key="5">
    <source>
        <dbReference type="Proteomes" id="UP000807716"/>
    </source>
</evidence>
<organism evidence="4 5">
    <name type="scientific">Actinomortierella ambigua</name>
    <dbReference type="NCBI Taxonomy" id="1343610"/>
    <lineage>
        <taxon>Eukaryota</taxon>
        <taxon>Fungi</taxon>
        <taxon>Fungi incertae sedis</taxon>
        <taxon>Mucoromycota</taxon>
        <taxon>Mortierellomycotina</taxon>
        <taxon>Mortierellomycetes</taxon>
        <taxon>Mortierellales</taxon>
        <taxon>Mortierellaceae</taxon>
        <taxon>Actinomortierella</taxon>
    </lineage>
</organism>
<evidence type="ECO:0000256" key="2">
    <source>
        <dbReference type="ARBA" id="ARBA00038334"/>
    </source>
</evidence>
<comment type="caution">
    <text evidence="4">The sequence shown here is derived from an EMBL/GenBank/DDBJ whole genome shotgun (WGS) entry which is preliminary data.</text>
</comment>